<dbReference type="Pfam" id="PF00501">
    <property type="entry name" value="AMP-binding"/>
    <property type="match status" value="1"/>
</dbReference>
<dbReference type="InterPro" id="IPR009081">
    <property type="entry name" value="PP-bd_ACP"/>
</dbReference>
<feature type="domain" description="Carrier" evidence="7">
    <location>
        <begin position="627"/>
        <end position="702"/>
    </location>
</feature>
<dbReference type="Gene3D" id="3.40.50.12780">
    <property type="entry name" value="N-terminal domain of ligase-like"/>
    <property type="match status" value="1"/>
</dbReference>
<dbReference type="InterPro" id="IPR025110">
    <property type="entry name" value="AMP-bd_C"/>
</dbReference>
<dbReference type="InterPro" id="IPR042099">
    <property type="entry name" value="ANL_N_sf"/>
</dbReference>
<dbReference type="InterPro" id="IPR020845">
    <property type="entry name" value="AMP-binding_CS"/>
</dbReference>
<dbReference type="CDD" id="cd05931">
    <property type="entry name" value="FAAL"/>
    <property type="match status" value="1"/>
</dbReference>
<keyword evidence="4" id="KW-0436">Ligase</keyword>
<organism evidence="8 9">
    <name type="scientific">Roseofilum acuticapitatum BLCC-M154</name>
    <dbReference type="NCBI Taxonomy" id="3022444"/>
    <lineage>
        <taxon>Bacteria</taxon>
        <taxon>Bacillati</taxon>
        <taxon>Cyanobacteriota</taxon>
        <taxon>Cyanophyceae</taxon>
        <taxon>Desertifilales</taxon>
        <taxon>Desertifilaceae</taxon>
        <taxon>Roseofilum</taxon>
        <taxon>Roseofilum acuticapitatum</taxon>
    </lineage>
</organism>
<dbReference type="InterPro" id="IPR036736">
    <property type="entry name" value="ACP-like_sf"/>
</dbReference>
<evidence type="ECO:0000313" key="8">
    <source>
        <dbReference type="EMBL" id="MDJ1170558.1"/>
    </source>
</evidence>
<dbReference type="PROSITE" id="PS00455">
    <property type="entry name" value="AMP_BINDING"/>
    <property type="match status" value="1"/>
</dbReference>
<evidence type="ECO:0000256" key="6">
    <source>
        <dbReference type="ARBA" id="ARBA00023098"/>
    </source>
</evidence>
<dbReference type="InterPro" id="IPR045851">
    <property type="entry name" value="AMP-bd_C_sf"/>
</dbReference>
<evidence type="ECO:0000259" key="7">
    <source>
        <dbReference type="PROSITE" id="PS50075"/>
    </source>
</evidence>
<dbReference type="Gene3D" id="1.10.1200.10">
    <property type="entry name" value="ACP-like"/>
    <property type="match status" value="1"/>
</dbReference>
<dbReference type="SUPFAM" id="SSF56801">
    <property type="entry name" value="Acetyl-CoA synthetase-like"/>
    <property type="match status" value="1"/>
</dbReference>
<keyword evidence="5" id="KW-0276">Fatty acid metabolism</keyword>
<dbReference type="Gene3D" id="3.40.50.1820">
    <property type="entry name" value="alpha/beta hydrolase"/>
    <property type="match status" value="1"/>
</dbReference>
<dbReference type="InterPro" id="IPR040097">
    <property type="entry name" value="FAAL/FAAC"/>
</dbReference>
<evidence type="ECO:0000256" key="2">
    <source>
        <dbReference type="ARBA" id="ARBA00022450"/>
    </source>
</evidence>
<comment type="caution">
    <text evidence="8">The sequence shown here is derived from an EMBL/GenBank/DDBJ whole genome shotgun (WGS) entry which is preliminary data.</text>
</comment>
<dbReference type="InterPro" id="IPR001031">
    <property type="entry name" value="Thioesterase"/>
</dbReference>
<dbReference type="PANTHER" id="PTHR22754:SF32">
    <property type="entry name" value="DISCO-INTERACTING PROTEIN 2"/>
    <property type="match status" value="1"/>
</dbReference>
<dbReference type="Pfam" id="PF23024">
    <property type="entry name" value="AMP-dom_DIP2-like"/>
    <property type="match status" value="1"/>
</dbReference>
<evidence type="ECO:0000313" key="9">
    <source>
        <dbReference type="Proteomes" id="UP001235303"/>
    </source>
</evidence>
<evidence type="ECO:0000256" key="3">
    <source>
        <dbReference type="ARBA" id="ARBA00022553"/>
    </source>
</evidence>
<dbReference type="Pfam" id="PF00975">
    <property type="entry name" value="Thioesterase"/>
    <property type="match status" value="1"/>
</dbReference>
<dbReference type="PROSITE" id="PS00012">
    <property type="entry name" value="PHOSPHOPANTETHEINE"/>
    <property type="match status" value="1"/>
</dbReference>
<reference evidence="8 9" key="1">
    <citation type="submission" date="2023-01" db="EMBL/GenBank/DDBJ databases">
        <title>Novel diversity within Roseofilum (Cyanobacteria; Desertifilaceae) from marine benthic mats with descriptions of four novel species.</title>
        <authorList>
            <person name="Wang Y."/>
            <person name="Berthold D.E."/>
            <person name="Hu J."/>
            <person name="Lefler F.W."/>
            <person name="Laughinghouse H.D. IV."/>
        </authorList>
    </citation>
    <scope>NUCLEOTIDE SEQUENCE [LARGE SCALE GENOMIC DNA]</scope>
    <source>
        <strain evidence="8 9">BLCC-M154</strain>
    </source>
</reference>
<keyword evidence="9" id="KW-1185">Reference proteome</keyword>
<dbReference type="InterPro" id="IPR000873">
    <property type="entry name" value="AMP-dep_synth/lig_dom"/>
</dbReference>
<evidence type="ECO:0000256" key="5">
    <source>
        <dbReference type="ARBA" id="ARBA00022832"/>
    </source>
</evidence>
<dbReference type="Pfam" id="PF00550">
    <property type="entry name" value="PP-binding"/>
    <property type="match status" value="1"/>
</dbReference>
<protein>
    <submittedName>
        <fullName evidence="8">AMP-binding protein</fullName>
    </submittedName>
</protein>
<accession>A0ABT7AWY4</accession>
<keyword evidence="2" id="KW-0596">Phosphopantetheine</keyword>
<dbReference type="InterPro" id="IPR006162">
    <property type="entry name" value="Ppantetheine_attach_site"/>
</dbReference>
<evidence type="ECO:0000256" key="1">
    <source>
        <dbReference type="ARBA" id="ARBA00006432"/>
    </source>
</evidence>
<dbReference type="Proteomes" id="UP001235303">
    <property type="component" value="Unassembled WGS sequence"/>
</dbReference>
<keyword evidence="3" id="KW-0597">Phosphoprotein</keyword>
<dbReference type="SUPFAM" id="SSF47336">
    <property type="entry name" value="ACP-like"/>
    <property type="match status" value="1"/>
</dbReference>
<comment type="similarity">
    <text evidence="1">Belongs to the ATP-dependent AMP-binding enzyme family.</text>
</comment>
<keyword evidence="6" id="KW-0443">Lipid metabolism</keyword>
<evidence type="ECO:0000256" key="4">
    <source>
        <dbReference type="ARBA" id="ARBA00022598"/>
    </source>
</evidence>
<dbReference type="InterPro" id="IPR029058">
    <property type="entry name" value="AB_hydrolase_fold"/>
</dbReference>
<name>A0ABT7AWY4_9CYAN</name>
<dbReference type="EMBL" id="JAQOSP010000091">
    <property type="protein sequence ID" value="MDJ1170558.1"/>
    <property type="molecule type" value="Genomic_DNA"/>
</dbReference>
<dbReference type="PANTHER" id="PTHR22754">
    <property type="entry name" value="DISCO-INTERACTING PROTEIN 2 DIP2 -RELATED"/>
    <property type="match status" value="1"/>
</dbReference>
<dbReference type="PROSITE" id="PS50075">
    <property type="entry name" value="CARRIER"/>
    <property type="match status" value="1"/>
</dbReference>
<sequence>MNRVKFEDNCTRADRVASPEKNRCDSLVDMLRVRAASRNDTPAYTFLKDGQTPTEEVTLGELDRRARAIAALLQAHCNPGDRVLLVYPQSIEAIAAFLGCLYAGVVAIPAPAPEMTRLKRVLPRLEAIAVDAGATLVLTTTGVTRANNGLDFSARTVVKSWCDPRSEVLGDRPTLFLHQFLTGGHLATAAPHLTALPWLATDKFGDSLAMHWQPISPQGSDLAYLQYTSGSTSTPKGVMLDHDNLMGHLAALQQAGGYTAESVTVTWMPYFHDYGLVEGMLLPLYNGTPCYLMSPTAFIKRPLRWLAAISRYRATHSQAPNFAYAYCVRRIAPEDCADLDLSSWQAASIGAEPINPKVMDEFGAAFAGCGFQRRTFAPAYGLAEATLVVTMSRKGEEPKSVELADLSGRWVSCGRVLPGTQVEIVNPETGRRCGVDEVGEIWVASAGVARGYWQRQEETDATFGAVLADTGAGRFLRTGDLGFLRAGELFVTGRLKDLIIVRGENYYPQDIEWAVERCHPALRPDAGAALAVEADGEERVVVVWECEAKRVGSLEPEAILAAVRSTVAEQFELPMQAVVLLKRGSIFKTSSGKIQRRACRQGFLAGQLAELARWEMGQDEGLTVDRVEGSPLLVSVMEIWQQVLEVPTVRETDNFFELGGDSLKAAMLIAEIECRLRIYLPLSSLAQASTPQKLVELIRSQDEFKSPLIPIRTTGCKLPFFYIGGGSVGVEQLLSYLDPERPVYGFRAIDFHESSESLTTMEAVVQYYLDALLAGYPDRPYLLGGRCFGGNVALAMAGELKRRGKTVLLVTMADSHNPVWTEEQKQALTEHWQTKGSVDLRKKHKKMGLSHAMSDRLVKRLERHRTILKDYQPQQYSGRVVYFSAEENQELGLTRFDPMQPEGWKDWVTGEFEVVKVPGRHGTYHNPPHVEVYAWKLNACLEAIETQAF</sequence>
<gene>
    <name evidence="8" type="ORF">PMG71_14085</name>
</gene>
<proteinExistence type="inferred from homology"/>
<dbReference type="SUPFAM" id="SSF53474">
    <property type="entry name" value="alpha/beta-Hydrolases"/>
    <property type="match status" value="1"/>
</dbReference>
<dbReference type="Gene3D" id="3.30.300.30">
    <property type="match status" value="1"/>
</dbReference>